<dbReference type="InterPro" id="IPR036894">
    <property type="entry name" value="YbaB-like_sf"/>
</dbReference>
<dbReference type="InterPro" id="IPR004401">
    <property type="entry name" value="YbaB/EbfC"/>
</dbReference>
<evidence type="ECO:0000313" key="3">
    <source>
        <dbReference type="EMBL" id="SFV76237.1"/>
    </source>
</evidence>
<gene>
    <name evidence="3" type="ORF">MNB_SUP05-10-138</name>
</gene>
<proteinExistence type="inferred from homology"/>
<feature type="compositionally biased region" description="Low complexity" evidence="2">
    <location>
        <begin position="1"/>
        <end position="14"/>
    </location>
</feature>
<dbReference type="SUPFAM" id="SSF82607">
    <property type="entry name" value="YbaB-like"/>
    <property type="match status" value="1"/>
</dbReference>
<evidence type="ECO:0008006" key="4">
    <source>
        <dbReference type="Google" id="ProtNLM"/>
    </source>
</evidence>
<dbReference type="PANTHER" id="PTHR33449:SF1">
    <property type="entry name" value="NUCLEOID-ASSOCIATED PROTEIN YBAB"/>
    <property type="match status" value="1"/>
</dbReference>
<dbReference type="GO" id="GO:0005829">
    <property type="term" value="C:cytosol"/>
    <property type="evidence" value="ECO:0007669"/>
    <property type="project" value="TreeGrafter"/>
</dbReference>
<keyword evidence="1" id="KW-0238">DNA-binding</keyword>
<evidence type="ECO:0000256" key="2">
    <source>
        <dbReference type="SAM" id="MobiDB-lite"/>
    </source>
</evidence>
<reference evidence="3" key="1">
    <citation type="submission" date="2016-10" db="EMBL/GenBank/DDBJ databases">
        <authorList>
            <person name="de Groot N.N."/>
        </authorList>
    </citation>
    <scope>NUCLEOTIDE SEQUENCE</scope>
</reference>
<dbReference type="HAMAP" id="MF_00274">
    <property type="entry name" value="DNA_YbaB_EbfC"/>
    <property type="match status" value="1"/>
</dbReference>
<name>A0A1W1D719_9ZZZZ</name>
<organism evidence="3">
    <name type="scientific">hydrothermal vent metagenome</name>
    <dbReference type="NCBI Taxonomy" id="652676"/>
    <lineage>
        <taxon>unclassified sequences</taxon>
        <taxon>metagenomes</taxon>
        <taxon>ecological metagenomes</taxon>
    </lineage>
</organism>
<dbReference type="EMBL" id="FPHQ01000082">
    <property type="protein sequence ID" value="SFV76237.1"/>
    <property type="molecule type" value="Genomic_DNA"/>
</dbReference>
<dbReference type="Pfam" id="PF02575">
    <property type="entry name" value="YbaB_DNA_bd"/>
    <property type="match status" value="1"/>
</dbReference>
<dbReference type="PIRSF" id="PIRSF004555">
    <property type="entry name" value="UCP004555"/>
    <property type="match status" value="1"/>
</dbReference>
<dbReference type="PANTHER" id="PTHR33449">
    <property type="entry name" value="NUCLEOID-ASSOCIATED PROTEIN YBAB"/>
    <property type="match status" value="1"/>
</dbReference>
<dbReference type="GO" id="GO:0003677">
    <property type="term" value="F:DNA binding"/>
    <property type="evidence" value="ECO:0007669"/>
    <property type="project" value="UniProtKB-KW"/>
</dbReference>
<feature type="region of interest" description="Disordered" evidence="2">
    <location>
        <begin position="1"/>
        <end position="20"/>
    </location>
</feature>
<protein>
    <recommendedName>
        <fullName evidence="4">Nucleoid-associated protein YaaK</fullName>
    </recommendedName>
</protein>
<dbReference type="AlphaFoldDB" id="A0A1W1D719"/>
<evidence type="ECO:0000256" key="1">
    <source>
        <dbReference type="ARBA" id="ARBA00023125"/>
    </source>
</evidence>
<sequence length="107" mass="11380">MFKGGMAGMMQKAQKMQEDMQKAQAEIKNLTATGKAAGGAVQITINGEHQATDIQIDEGVMDDKDMLEDLILTAMNDATKQISDVSADKMKSATGGMKLPGGMNLPF</sequence>
<dbReference type="Gene3D" id="3.30.1310.10">
    <property type="entry name" value="Nucleoid-associated protein YbaB-like domain"/>
    <property type="match status" value="1"/>
</dbReference>
<accession>A0A1W1D719</accession>
<dbReference type="NCBIfam" id="TIGR00103">
    <property type="entry name" value="DNA_YbaB_EbfC"/>
    <property type="match status" value="1"/>
</dbReference>